<dbReference type="PANTHER" id="PTHR38693:SF1">
    <property type="entry name" value="UBIQUINONE BIOSYNTHESIS ACCESSORY FACTOR UBIJ"/>
    <property type="match status" value="1"/>
</dbReference>
<evidence type="ECO:0000313" key="3">
    <source>
        <dbReference type="Proteomes" id="UP000295443"/>
    </source>
</evidence>
<dbReference type="PANTHER" id="PTHR38693">
    <property type="entry name" value="UBIQUINONE BIOSYNTHESIS PROTEIN UBIJ"/>
    <property type="match status" value="1"/>
</dbReference>
<evidence type="ECO:0000256" key="1">
    <source>
        <dbReference type="SAM" id="Coils"/>
    </source>
</evidence>
<organism evidence="2 3">
    <name type="scientific">Parasulfuritortus cantonensis</name>
    <dbReference type="NCBI Taxonomy" id="2528202"/>
    <lineage>
        <taxon>Bacteria</taxon>
        <taxon>Pseudomonadati</taxon>
        <taxon>Pseudomonadota</taxon>
        <taxon>Betaproteobacteria</taxon>
        <taxon>Nitrosomonadales</taxon>
        <taxon>Thiobacillaceae</taxon>
        <taxon>Parasulfuritortus</taxon>
    </lineage>
</organism>
<keyword evidence="1" id="KW-0175">Coiled coil</keyword>
<dbReference type="EMBL" id="SJZB01000046">
    <property type="protein sequence ID" value="TCJ11975.1"/>
    <property type="molecule type" value="Genomic_DNA"/>
</dbReference>
<dbReference type="InterPro" id="IPR038989">
    <property type="entry name" value="UbiJ"/>
</dbReference>
<dbReference type="OrthoDB" id="8525483at2"/>
<keyword evidence="3" id="KW-1185">Reference proteome</keyword>
<evidence type="ECO:0000313" key="2">
    <source>
        <dbReference type="EMBL" id="TCJ11975.1"/>
    </source>
</evidence>
<name>A0A4R1B751_9PROT</name>
<reference evidence="2 3" key="1">
    <citation type="submission" date="2019-03" db="EMBL/GenBank/DDBJ databases">
        <title>Genome sequence of Thiobacillaceae bacterium LSR1, a sulfur-oxidizing bacterium isolated from freshwater sediment.</title>
        <authorList>
            <person name="Li S."/>
        </authorList>
    </citation>
    <scope>NUCLEOTIDE SEQUENCE [LARGE SCALE GENOMIC DNA]</scope>
    <source>
        <strain evidence="2 3">LSR1</strain>
    </source>
</reference>
<proteinExistence type="predicted"/>
<dbReference type="AlphaFoldDB" id="A0A4R1B751"/>
<comment type="caution">
    <text evidence="2">The sequence shown here is derived from an EMBL/GenBank/DDBJ whole genome shotgun (WGS) entry which is preliminary data.</text>
</comment>
<sequence length="191" mass="20242">MFSEATLLSLLDRQLIHQPGARACLVRHAGKQARLTLPLASVAFRIGDDGGVGAADPEDAIATEIAIRAETLAALALGDHDAFSRAAVSGDGVLAADISAALARFDWALALRPYVGDILAARAAQALAGFGHWRLQAHEAVGRNLAEYATFEAGMLADKHAVRRFVADVDALRDDVARLEARIQLLEAGRK</sequence>
<gene>
    <name evidence="2" type="ORF">EZJ19_13515</name>
</gene>
<protein>
    <recommendedName>
        <fullName evidence="4">Ubiquinone biosynthesis accessory factor UbiJ</fullName>
    </recommendedName>
</protein>
<dbReference type="Proteomes" id="UP000295443">
    <property type="component" value="Unassembled WGS sequence"/>
</dbReference>
<accession>A0A4R1B751</accession>
<evidence type="ECO:0008006" key="4">
    <source>
        <dbReference type="Google" id="ProtNLM"/>
    </source>
</evidence>
<dbReference type="RefSeq" id="WP_131448440.1">
    <property type="nucleotide sequence ID" value="NZ_SJZB01000046.1"/>
</dbReference>
<feature type="coiled-coil region" evidence="1">
    <location>
        <begin position="162"/>
        <end position="189"/>
    </location>
</feature>
<dbReference type="GO" id="GO:0006744">
    <property type="term" value="P:ubiquinone biosynthetic process"/>
    <property type="evidence" value="ECO:0007669"/>
    <property type="project" value="InterPro"/>
</dbReference>